<proteinExistence type="predicted"/>
<evidence type="ECO:0000313" key="1">
    <source>
        <dbReference type="EMBL" id="DAF91953.1"/>
    </source>
</evidence>
<reference evidence="1" key="1">
    <citation type="journal article" date="2021" name="Proc. Natl. Acad. Sci. U.S.A.">
        <title>A Catalog of Tens of Thousands of Viruses from Human Metagenomes Reveals Hidden Associations with Chronic Diseases.</title>
        <authorList>
            <person name="Tisza M.J."/>
            <person name="Buck C.B."/>
        </authorList>
    </citation>
    <scope>NUCLEOTIDE SEQUENCE</scope>
    <source>
        <strain evidence="1">CtZkC8</strain>
    </source>
</reference>
<protein>
    <submittedName>
        <fullName evidence="1">Uncharacterized protein</fullName>
    </submittedName>
</protein>
<dbReference type="EMBL" id="BK016062">
    <property type="protein sequence ID" value="DAF91953.1"/>
    <property type="molecule type" value="Genomic_DNA"/>
</dbReference>
<accession>A0A8S5UBV4</accession>
<sequence length="32" mass="3757">MDNVNKLYKSALYTVSDRLVDKYVDEYVTAEN</sequence>
<organism evidence="1">
    <name type="scientific">Podoviridae sp. ctZkC8</name>
    <dbReference type="NCBI Taxonomy" id="2825259"/>
    <lineage>
        <taxon>Viruses</taxon>
        <taxon>Duplodnaviria</taxon>
        <taxon>Heunggongvirae</taxon>
        <taxon>Uroviricota</taxon>
        <taxon>Caudoviricetes</taxon>
    </lineage>
</organism>
<name>A0A8S5UBV4_9CAUD</name>